<proteinExistence type="predicted"/>
<evidence type="ECO:0000256" key="2">
    <source>
        <dbReference type="SAM" id="SignalP"/>
    </source>
</evidence>
<gene>
    <name evidence="3" type="ORF">BGZ96_010447</name>
</gene>
<name>A0ABQ7JUG6_9FUNG</name>
<evidence type="ECO:0000313" key="3">
    <source>
        <dbReference type="EMBL" id="KAG0285267.1"/>
    </source>
</evidence>
<feature type="signal peptide" evidence="2">
    <location>
        <begin position="1"/>
        <end position="23"/>
    </location>
</feature>
<comment type="caution">
    <text evidence="3">The sequence shown here is derived from an EMBL/GenBank/DDBJ whole genome shotgun (WGS) entry which is preliminary data.</text>
</comment>
<evidence type="ECO:0000256" key="1">
    <source>
        <dbReference type="SAM" id="MobiDB-lite"/>
    </source>
</evidence>
<feature type="compositionally biased region" description="Gly residues" evidence="1">
    <location>
        <begin position="113"/>
        <end position="129"/>
    </location>
</feature>
<organism evidence="3 4">
    <name type="scientific">Linnemannia gamsii</name>
    <dbReference type="NCBI Taxonomy" id="64522"/>
    <lineage>
        <taxon>Eukaryota</taxon>
        <taxon>Fungi</taxon>
        <taxon>Fungi incertae sedis</taxon>
        <taxon>Mucoromycota</taxon>
        <taxon>Mortierellomycotina</taxon>
        <taxon>Mortierellomycetes</taxon>
        <taxon>Mortierellales</taxon>
        <taxon>Mortierellaceae</taxon>
        <taxon>Linnemannia</taxon>
    </lineage>
</organism>
<dbReference type="EMBL" id="JAAAIM010000684">
    <property type="protein sequence ID" value="KAG0285267.1"/>
    <property type="molecule type" value="Genomic_DNA"/>
</dbReference>
<keyword evidence="4" id="KW-1185">Reference proteome</keyword>
<accession>A0ABQ7JUG6</accession>
<sequence>MHFFTTAAFVSILTTLLLAVVSAQTPSPISEACATCVAAAIFLKSPTCDPETLISPLPDGGKLNAKQMASSGGCTAADMEPFYELITAGKAVCDAGGVVPSFTSAPPAPSGTPGAGAGAGTGSGVGFGGNNNTPPTPATPKNGAGALIMGASSDKIFSGMSALAVASTVALFL</sequence>
<evidence type="ECO:0000313" key="4">
    <source>
        <dbReference type="Proteomes" id="UP001194696"/>
    </source>
</evidence>
<feature type="region of interest" description="Disordered" evidence="1">
    <location>
        <begin position="105"/>
        <end position="138"/>
    </location>
</feature>
<keyword evidence="2" id="KW-0732">Signal</keyword>
<dbReference type="Proteomes" id="UP001194696">
    <property type="component" value="Unassembled WGS sequence"/>
</dbReference>
<protein>
    <submittedName>
        <fullName evidence="3">Uncharacterized protein</fullName>
    </submittedName>
</protein>
<reference evidence="3 4" key="1">
    <citation type="journal article" date="2020" name="Fungal Divers.">
        <title>Resolving the Mortierellaceae phylogeny through synthesis of multi-gene phylogenetics and phylogenomics.</title>
        <authorList>
            <person name="Vandepol N."/>
            <person name="Liber J."/>
            <person name="Desiro A."/>
            <person name="Na H."/>
            <person name="Kennedy M."/>
            <person name="Barry K."/>
            <person name="Grigoriev I.V."/>
            <person name="Miller A.N."/>
            <person name="O'Donnell K."/>
            <person name="Stajich J.E."/>
            <person name="Bonito G."/>
        </authorList>
    </citation>
    <scope>NUCLEOTIDE SEQUENCE [LARGE SCALE GENOMIC DNA]</scope>
    <source>
        <strain evidence="3 4">AD045</strain>
    </source>
</reference>
<feature type="chain" id="PRO_5045043027" evidence="2">
    <location>
        <begin position="24"/>
        <end position="173"/>
    </location>
</feature>